<evidence type="ECO:0000313" key="6">
    <source>
        <dbReference type="EMBL" id="ADL08117.1"/>
    </source>
</evidence>
<evidence type="ECO:0000259" key="5">
    <source>
        <dbReference type="SMART" id="SM00849"/>
    </source>
</evidence>
<dbReference type="EMBL" id="CP002131">
    <property type="protein sequence ID" value="ADL08117.1"/>
    <property type="molecule type" value="Genomic_DNA"/>
</dbReference>
<dbReference type="InterPro" id="IPR051453">
    <property type="entry name" value="MBL_Glyoxalase_II"/>
</dbReference>
<evidence type="ECO:0000256" key="2">
    <source>
        <dbReference type="ARBA" id="ARBA00022723"/>
    </source>
</evidence>
<dbReference type="InterPro" id="IPR036866">
    <property type="entry name" value="RibonucZ/Hydroxyglut_hydro"/>
</dbReference>
<dbReference type="Pfam" id="PF00753">
    <property type="entry name" value="Lactamase_B"/>
    <property type="match status" value="1"/>
</dbReference>
<gene>
    <name evidence="6" type="ordered locus">Toce_1362</name>
</gene>
<evidence type="ECO:0000313" key="7">
    <source>
        <dbReference type="Proteomes" id="UP000000272"/>
    </source>
</evidence>
<accession>D9RXP3</accession>
<dbReference type="GO" id="GO:0016787">
    <property type="term" value="F:hydrolase activity"/>
    <property type="evidence" value="ECO:0007669"/>
    <property type="project" value="UniProtKB-KW"/>
</dbReference>
<dbReference type="RefSeq" id="WP_013276150.1">
    <property type="nucleotide sequence ID" value="NC_014377.1"/>
</dbReference>
<dbReference type="KEGG" id="toc:Toce_1362"/>
<dbReference type="eggNOG" id="COG0491">
    <property type="taxonomic scope" value="Bacteria"/>
</dbReference>
<keyword evidence="2" id="KW-0479">Metal-binding</keyword>
<dbReference type="GO" id="GO:0046872">
    <property type="term" value="F:metal ion binding"/>
    <property type="evidence" value="ECO:0007669"/>
    <property type="project" value="UniProtKB-KW"/>
</dbReference>
<dbReference type="SUPFAM" id="SSF56281">
    <property type="entry name" value="Metallo-hydrolase/oxidoreductase"/>
    <property type="match status" value="1"/>
</dbReference>
<keyword evidence="3" id="KW-0378">Hydrolase</keyword>
<organism evidence="6 7">
    <name type="scientific">Thermosediminibacter oceani (strain ATCC BAA-1034 / DSM 16646 / JW/IW-1228P)</name>
    <dbReference type="NCBI Taxonomy" id="555079"/>
    <lineage>
        <taxon>Bacteria</taxon>
        <taxon>Bacillati</taxon>
        <taxon>Bacillota</taxon>
        <taxon>Clostridia</taxon>
        <taxon>Thermosediminibacterales</taxon>
        <taxon>Thermosediminibacteraceae</taxon>
        <taxon>Thermosediminibacter</taxon>
    </lineage>
</organism>
<proteinExistence type="predicted"/>
<dbReference type="PANTHER" id="PTHR46233:SF3">
    <property type="entry name" value="HYDROXYACYLGLUTATHIONE HYDROLASE GLOC"/>
    <property type="match status" value="1"/>
</dbReference>
<keyword evidence="4" id="KW-0862">Zinc</keyword>
<keyword evidence="7" id="KW-1185">Reference proteome</keyword>
<dbReference type="STRING" id="555079.Toce_1362"/>
<dbReference type="Gene3D" id="3.60.15.10">
    <property type="entry name" value="Ribonuclease Z/Hydroxyacylglutathione hydrolase-like"/>
    <property type="match status" value="1"/>
</dbReference>
<sequence>MFVKRLQVGPLASNCYVLADEHCKKAAIIDPGANPEIILEVVNKEGFEVDYIILTHGHADHIGAVREIKQSTGSKVAIHEKDAKMLLSPEENLSSYMGCGFTQPAADVELRGDENLQIGDIILEVIWTPGHTPGSICVKAGNLLFTGDTLFAGSVGRTDFPGGSYRELLNSIKTKLLVFDDDVRVLPGHGPESTIGGERATNPFLR</sequence>
<comment type="cofactor">
    <cofactor evidence="1">
        <name>Zn(2+)</name>
        <dbReference type="ChEBI" id="CHEBI:29105"/>
    </cofactor>
</comment>
<dbReference type="HOGENOM" id="CLU_030571_5_4_9"/>
<name>D9RXP3_THEOJ</name>
<dbReference type="PANTHER" id="PTHR46233">
    <property type="entry name" value="HYDROXYACYLGLUTATHIONE HYDROLASE GLOC"/>
    <property type="match status" value="1"/>
</dbReference>
<feature type="domain" description="Metallo-beta-lactamase" evidence="5">
    <location>
        <begin position="12"/>
        <end position="189"/>
    </location>
</feature>
<evidence type="ECO:0000256" key="3">
    <source>
        <dbReference type="ARBA" id="ARBA00022801"/>
    </source>
</evidence>
<evidence type="ECO:0000256" key="1">
    <source>
        <dbReference type="ARBA" id="ARBA00001947"/>
    </source>
</evidence>
<dbReference type="OrthoDB" id="9802248at2"/>
<dbReference type="CDD" id="cd06262">
    <property type="entry name" value="metallo-hydrolase-like_MBL-fold"/>
    <property type="match status" value="1"/>
</dbReference>
<protein>
    <submittedName>
        <fullName evidence="6">Beta-lactamase domain protein</fullName>
    </submittedName>
</protein>
<evidence type="ECO:0000256" key="4">
    <source>
        <dbReference type="ARBA" id="ARBA00022833"/>
    </source>
</evidence>
<dbReference type="AlphaFoldDB" id="D9RXP3"/>
<dbReference type="Proteomes" id="UP000000272">
    <property type="component" value="Chromosome"/>
</dbReference>
<reference evidence="6 7" key="1">
    <citation type="journal article" date="2010" name="Stand. Genomic Sci.">
        <title>Complete genome sequence of Thermosediminibacter oceani type strain (JW/IW-1228P).</title>
        <authorList>
            <person name="Pitluck S."/>
            <person name="Yasawong M."/>
            <person name="Munk C."/>
            <person name="Nolan M."/>
            <person name="Lapidus A."/>
            <person name="Lucas S."/>
            <person name="Glavina Del Rio T."/>
            <person name="Tice H."/>
            <person name="Cheng J.F."/>
            <person name="Bruce D."/>
            <person name="Detter C."/>
            <person name="Tapia R."/>
            <person name="Han C."/>
            <person name="Goodwin L."/>
            <person name="Liolios K."/>
            <person name="Ivanova N."/>
            <person name="Mavromatis K."/>
            <person name="Mikhailova N."/>
            <person name="Pati A."/>
            <person name="Chen A."/>
            <person name="Palaniappan K."/>
            <person name="Land M."/>
            <person name="Hauser L."/>
            <person name="Chang Y.J."/>
            <person name="Jeffries C.D."/>
            <person name="Rohde M."/>
            <person name="Spring S."/>
            <person name="Sikorski J."/>
            <person name="Goker M."/>
            <person name="Woyke T."/>
            <person name="Bristow J."/>
            <person name="Eisen J.A."/>
            <person name="Markowitz V."/>
            <person name="Hugenholtz P."/>
            <person name="Kyrpides N.C."/>
            <person name="Klenk H.P."/>
        </authorList>
    </citation>
    <scope>NUCLEOTIDE SEQUENCE [LARGE SCALE GENOMIC DNA]</scope>
    <source>
        <strain evidence="7">ATCC BAA-1034 / DSM 16646 / JW/IW-1228P</strain>
    </source>
</reference>
<dbReference type="SMART" id="SM00849">
    <property type="entry name" value="Lactamase_B"/>
    <property type="match status" value="1"/>
</dbReference>
<dbReference type="InterPro" id="IPR001279">
    <property type="entry name" value="Metallo-B-lactamas"/>
</dbReference>